<reference evidence="1 2" key="1">
    <citation type="submission" date="2020-11" db="EMBL/GenBank/DDBJ databases">
        <authorList>
            <person name="Peeters C."/>
        </authorList>
    </citation>
    <scope>NUCLEOTIDE SEQUENCE [LARGE SCALE GENOMIC DNA]</scope>
    <source>
        <strain evidence="1 2">LMG 8286</strain>
    </source>
</reference>
<proteinExistence type="predicted"/>
<evidence type="ECO:0000313" key="2">
    <source>
        <dbReference type="Proteomes" id="UP000789359"/>
    </source>
</evidence>
<name>A0ABM8Q590_9BACT</name>
<accession>A0ABM8Q590</accession>
<dbReference type="Proteomes" id="UP000789359">
    <property type="component" value="Unassembled WGS sequence"/>
</dbReference>
<evidence type="ECO:0000313" key="1">
    <source>
        <dbReference type="EMBL" id="CAD7287975.1"/>
    </source>
</evidence>
<gene>
    <name evidence="1" type="ORF">LMG8286_01051</name>
</gene>
<evidence type="ECO:0008006" key="3">
    <source>
        <dbReference type="Google" id="ProtNLM"/>
    </source>
</evidence>
<sequence length="182" mass="21488">MTNYKKLGLKSFKRAKFDEAATYFSLAYEQEKSENLLFFIMLCSLAKESPDEARMLFEYSFSKDARNEDNSLNEILEVLESKSIESDDELEEQDAIMYDDFKRLSNQNGFKKTFENIMFSTRVMISNKDDFLEFVRDLIKNDFLEMSINYLESAAVMFGADERIDELFAEVKKRKNDENLHR</sequence>
<protein>
    <recommendedName>
        <fullName evidence="3">Histidine kinase</fullName>
    </recommendedName>
</protein>
<organism evidence="1 2">
    <name type="scientific">Campylobacter suis</name>
    <dbReference type="NCBI Taxonomy" id="2790657"/>
    <lineage>
        <taxon>Bacteria</taxon>
        <taxon>Pseudomonadati</taxon>
        <taxon>Campylobacterota</taxon>
        <taxon>Epsilonproteobacteria</taxon>
        <taxon>Campylobacterales</taxon>
        <taxon>Campylobacteraceae</taxon>
        <taxon>Campylobacter</taxon>
    </lineage>
</organism>
<dbReference type="EMBL" id="CAJHOE010000002">
    <property type="protein sequence ID" value="CAD7287975.1"/>
    <property type="molecule type" value="Genomic_DNA"/>
</dbReference>
<keyword evidence="2" id="KW-1185">Reference proteome</keyword>
<comment type="caution">
    <text evidence="1">The sequence shown here is derived from an EMBL/GenBank/DDBJ whole genome shotgun (WGS) entry which is preliminary data.</text>
</comment>